<dbReference type="AlphaFoldDB" id="A0A0B6ZY19"/>
<dbReference type="EMBL" id="HACG01025886">
    <property type="protein sequence ID" value="CEK72751.1"/>
    <property type="molecule type" value="Transcribed_RNA"/>
</dbReference>
<organism evidence="3">
    <name type="scientific">Arion vulgaris</name>
    <dbReference type="NCBI Taxonomy" id="1028688"/>
    <lineage>
        <taxon>Eukaryota</taxon>
        <taxon>Metazoa</taxon>
        <taxon>Spiralia</taxon>
        <taxon>Lophotrochozoa</taxon>
        <taxon>Mollusca</taxon>
        <taxon>Gastropoda</taxon>
        <taxon>Heterobranchia</taxon>
        <taxon>Euthyneura</taxon>
        <taxon>Panpulmonata</taxon>
        <taxon>Eupulmonata</taxon>
        <taxon>Stylommatophora</taxon>
        <taxon>Helicina</taxon>
        <taxon>Arionoidea</taxon>
        <taxon>Arionidae</taxon>
        <taxon>Arion</taxon>
    </lineage>
</organism>
<feature type="compositionally biased region" description="Polar residues" evidence="1">
    <location>
        <begin position="102"/>
        <end position="129"/>
    </location>
</feature>
<accession>A0A0B6ZY19</accession>
<reference evidence="3" key="1">
    <citation type="submission" date="2014-12" db="EMBL/GenBank/DDBJ databases">
        <title>Insight into the proteome of Arion vulgaris.</title>
        <authorList>
            <person name="Aradska J."/>
            <person name="Bulat T."/>
            <person name="Smidak R."/>
            <person name="Sarate P."/>
            <person name="Gangsoo J."/>
            <person name="Sialana F."/>
            <person name="Bilban M."/>
            <person name="Lubec G."/>
        </authorList>
    </citation>
    <scope>NUCLEOTIDE SEQUENCE</scope>
    <source>
        <tissue evidence="3">Skin</tissue>
    </source>
</reference>
<feature type="transmembrane region" description="Helical" evidence="2">
    <location>
        <begin position="137"/>
        <end position="162"/>
    </location>
</feature>
<name>A0A0B6ZY19_9EUPU</name>
<feature type="region of interest" description="Disordered" evidence="1">
    <location>
        <begin position="102"/>
        <end position="131"/>
    </location>
</feature>
<sequence length="201" mass="21692">TTDEMTSQQQQIVSTTHDSSLVLPSPLIILSSKNGDTVGQKSHSTISLSSRKLYQTSDLGVTLSDALQVPIRSTQAHIISSDMSIYAEPSIQFSALTTNNLQPSQLSDSPTSSQVPWSTGTTQASNNDQRGLEDDSFWPAVAALVIGVPAVIVLGIAITVIYRKRRQDPSKFFNMKTLNSSSLSSIATPRRENPQQSSVDV</sequence>
<evidence type="ECO:0000256" key="2">
    <source>
        <dbReference type="SAM" id="Phobius"/>
    </source>
</evidence>
<protein>
    <submittedName>
        <fullName evidence="3">Uncharacterized protein</fullName>
    </submittedName>
</protein>
<gene>
    <name evidence="3" type="primary">ORF83786</name>
</gene>
<feature type="non-terminal residue" evidence="3">
    <location>
        <position position="1"/>
    </location>
</feature>
<keyword evidence="2" id="KW-0472">Membrane</keyword>
<evidence type="ECO:0000256" key="1">
    <source>
        <dbReference type="SAM" id="MobiDB-lite"/>
    </source>
</evidence>
<keyword evidence="2" id="KW-0812">Transmembrane</keyword>
<evidence type="ECO:0000313" key="3">
    <source>
        <dbReference type="EMBL" id="CEK72751.1"/>
    </source>
</evidence>
<keyword evidence="2" id="KW-1133">Transmembrane helix</keyword>
<proteinExistence type="predicted"/>